<evidence type="ECO:0000313" key="4">
    <source>
        <dbReference type="Proteomes" id="UP000383932"/>
    </source>
</evidence>
<protein>
    <recommendedName>
        <fullName evidence="2">Integrase core domain-containing protein</fullName>
    </recommendedName>
</protein>
<dbReference type="InterPro" id="IPR012337">
    <property type="entry name" value="RNaseH-like_sf"/>
</dbReference>
<dbReference type="InterPro" id="IPR058913">
    <property type="entry name" value="Integrase_dom_put"/>
</dbReference>
<dbReference type="GO" id="GO:0003676">
    <property type="term" value="F:nucleic acid binding"/>
    <property type="evidence" value="ECO:0007669"/>
    <property type="project" value="InterPro"/>
</dbReference>
<dbReference type="PANTHER" id="PTHR46791">
    <property type="entry name" value="EXPRESSED PROTEIN"/>
    <property type="match status" value="1"/>
</dbReference>
<name>A0A5N5Q818_9AGAM</name>
<dbReference type="SUPFAM" id="SSF53098">
    <property type="entry name" value="Ribonuclease H-like"/>
    <property type="match status" value="1"/>
</dbReference>
<sequence>MAMNLLPTDDPKSDTFPSLPRSYSWSSTVKTAHISLCVRYRQACQLLSHDNGDLARLKISRAAILDECIPILSDLEAHDLPTVFIDSLLDIFALVVARLDDSIDNISKSSHSEVIHVQVVQGKSEGSFGRPAKLIDPAVLTEAFHSSRNISVKRLAKTLRVSRPTLYKYMKRSGVSRSFSNISSADLASIIKAFKRKHPHSGSRFVRAELRTMNLRVQKHRVLESLKQVDSLGVQLRKHRAVERRIYTSPRPNYLWHMDGHHKLAPWGIVIHGVIDGYDRMITSIQAGDNNRASAVLGFFLQAVQRFGCPSRCRGDRGGENIGVAMYMILARGANRGSYLWGSSTHNQRIERLWLDVGKQFARSWKAFFIRLESLHNMDRDNAHHLWLLRQLFLDDINNDAKSFQERWNVHGISGSTSDQTPQDLRFLGQISQGVQDDPHDGVPVEILQEHLGVDTIMPKQAFGTTGAGALPEDVLQWNSSVQHDIDYDDLMDSDFGPEGSQVLSFVRRQLQSEQQRHVRHPPVRVPGSRCPFPAAQARDDFWEAMSIAMEDKSIPHGYGLFADEWDEAEYPTTHGESPSM</sequence>
<keyword evidence="4" id="KW-1185">Reference proteome</keyword>
<dbReference type="AlphaFoldDB" id="A0A5N5Q818"/>
<dbReference type="InterPro" id="IPR036397">
    <property type="entry name" value="RNaseH_sf"/>
</dbReference>
<dbReference type="Pfam" id="PF24764">
    <property type="entry name" value="rva_4"/>
    <property type="match status" value="1"/>
</dbReference>
<evidence type="ECO:0000313" key="3">
    <source>
        <dbReference type="EMBL" id="KAB5587633.1"/>
    </source>
</evidence>
<evidence type="ECO:0000259" key="2">
    <source>
        <dbReference type="Pfam" id="PF24764"/>
    </source>
</evidence>
<evidence type="ECO:0000256" key="1">
    <source>
        <dbReference type="SAM" id="MobiDB-lite"/>
    </source>
</evidence>
<feature type="region of interest" description="Disordered" evidence="1">
    <location>
        <begin position="1"/>
        <end position="20"/>
    </location>
</feature>
<dbReference type="Proteomes" id="UP000383932">
    <property type="component" value="Unassembled WGS sequence"/>
</dbReference>
<dbReference type="EMBL" id="SSOP01000913">
    <property type="protein sequence ID" value="KAB5587633.1"/>
    <property type="molecule type" value="Genomic_DNA"/>
</dbReference>
<feature type="domain" description="Integrase core" evidence="2">
    <location>
        <begin position="246"/>
        <end position="433"/>
    </location>
</feature>
<comment type="caution">
    <text evidence="3">The sequence shown here is derived from an EMBL/GenBank/DDBJ whole genome shotgun (WGS) entry which is preliminary data.</text>
</comment>
<reference evidence="3 4" key="1">
    <citation type="journal article" date="2019" name="Fungal Biol. Biotechnol.">
        <title>Draft genome sequence of fastidious pathogen Ceratobasidium theobromae, which causes vascular-streak dieback in Theobroma cacao.</title>
        <authorList>
            <person name="Ali S.S."/>
            <person name="Asman A."/>
            <person name="Shao J."/>
            <person name="Firmansyah A.P."/>
            <person name="Susilo A.W."/>
            <person name="Rosmana A."/>
            <person name="McMahon P."/>
            <person name="Junaid M."/>
            <person name="Guest D."/>
            <person name="Kheng T.Y."/>
            <person name="Meinhardt L.W."/>
            <person name="Bailey B.A."/>
        </authorList>
    </citation>
    <scope>NUCLEOTIDE SEQUENCE [LARGE SCALE GENOMIC DNA]</scope>
    <source>
        <strain evidence="3 4">CT2</strain>
    </source>
</reference>
<dbReference type="PANTHER" id="PTHR46791:SF5">
    <property type="entry name" value="CLR5 DOMAIN-CONTAINING PROTEIN-RELATED"/>
    <property type="match status" value="1"/>
</dbReference>
<organism evidence="3 4">
    <name type="scientific">Ceratobasidium theobromae</name>
    <dbReference type="NCBI Taxonomy" id="1582974"/>
    <lineage>
        <taxon>Eukaryota</taxon>
        <taxon>Fungi</taxon>
        <taxon>Dikarya</taxon>
        <taxon>Basidiomycota</taxon>
        <taxon>Agaricomycotina</taxon>
        <taxon>Agaricomycetes</taxon>
        <taxon>Cantharellales</taxon>
        <taxon>Ceratobasidiaceae</taxon>
        <taxon>Ceratobasidium</taxon>
    </lineage>
</organism>
<dbReference type="Gene3D" id="3.30.420.10">
    <property type="entry name" value="Ribonuclease H-like superfamily/Ribonuclease H"/>
    <property type="match status" value="1"/>
</dbReference>
<proteinExistence type="predicted"/>
<accession>A0A5N5Q818</accession>
<gene>
    <name evidence="3" type="ORF">CTheo_8928</name>
</gene>
<dbReference type="OrthoDB" id="3353107at2759"/>